<protein>
    <submittedName>
        <fullName evidence="3">Uncharacterized protein</fullName>
    </submittedName>
</protein>
<accession>A0A2W4KXR7</accession>
<name>A0A2W4KXR7_9PSEU</name>
<reference evidence="3" key="1">
    <citation type="submission" date="2018-05" db="EMBL/GenBank/DDBJ databases">
        <authorList>
            <person name="Lanie J.A."/>
            <person name="Ng W.-L."/>
            <person name="Kazmierczak K.M."/>
            <person name="Andrzejewski T.M."/>
            <person name="Davidsen T.M."/>
            <person name="Wayne K.J."/>
            <person name="Tettelin H."/>
            <person name="Glass J.I."/>
            <person name="Rusch D."/>
            <person name="Podicherti R."/>
            <person name="Tsui H.-C.T."/>
            <person name="Winkler M.E."/>
        </authorList>
    </citation>
    <scope>NUCLEOTIDE SEQUENCE</scope>
    <source>
        <strain evidence="3">ZC4RG45</strain>
    </source>
</reference>
<organism evidence="3">
    <name type="scientific">Thermocrispum agreste</name>
    <dbReference type="NCBI Taxonomy" id="37925"/>
    <lineage>
        <taxon>Bacteria</taxon>
        <taxon>Bacillati</taxon>
        <taxon>Actinomycetota</taxon>
        <taxon>Actinomycetes</taxon>
        <taxon>Pseudonocardiales</taxon>
        <taxon>Pseudonocardiaceae</taxon>
        <taxon>Thermocrispum</taxon>
    </lineage>
</organism>
<dbReference type="STRING" id="1111738.GCA_000427905_02362"/>
<evidence type="ECO:0000256" key="2">
    <source>
        <dbReference type="SAM" id="Phobius"/>
    </source>
</evidence>
<sequence length="133" mass="14115">MRWLALSYAVFVLGAASYVFVWYIVTRPDGWYWAEPLCLVARPLAGVVPLIEPTPGPMGALLCVLAGAVQAALLFGVCAWIDRALARRRPSVSLSGSSAEVPDLRRLGFGRADQAGTTPGRGGDDNVARGTSI</sequence>
<dbReference type="EMBL" id="QGUI01000948">
    <property type="protein sequence ID" value="PZM89613.1"/>
    <property type="molecule type" value="Genomic_DNA"/>
</dbReference>
<gene>
    <name evidence="3" type="ORF">DIU77_18895</name>
</gene>
<keyword evidence="2" id="KW-0812">Transmembrane</keyword>
<feature type="transmembrane region" description="Helical" evidence="2">
    <location>
        <begin position="6"/>
        <end position="25"/>
    </location>
</feature>
<evidence type="ECO:0000313" key="3">
    <source>
        <dbReference type="EMBL" id="PZM89613.1"/>
    </source>
</evidence>
<comment type="caution">
    <text evidence="3">The sequence shown here is derived from an EMBL/GenBank/DDBJ whole genome shotgun (WGS) entry which is preliminary data.</text>
</comment>
<keyword evidence="2" id="KW-1133">Transmembrane helix</keyword>
<dbReference type="AlphaFoldDB" id="A0A2W4KXR7"/>
<evidence type="ECO:0000256" key="1">
    <source>
        <dbReference type="SAM" id="MobiDB-lite"/>
    </source>
</evidence>
<keyword evidence="2" id="KW-0472">Membrane</keyword>
<feature type="region of interest" description="Disordered" evidence="1">
    <location>
        <begin position="110"/>
        <end position="133"/>
    </location>
</feature>
<proteinExistence type="predicted"/>
<feature type="transmembrane region" description="Helical" evidence="2">
    <location>
        <begin position="57"/>
        <end position="81"/>
    </location>
</feature>